<organism evidence="10 11">
    <name type="scientific">Adiantum capillus-veneris</name>
    <name type="common">Maidenhair fern</name>
    <dbReference type="NCBI Taxonomy" id="13818"/>
    <lineage>
        <taxon>Eukaryota</taxon>
        <taxon>Viridiplantae</taxon>
        <taxon>Streptophyta</taxon>
        <taxon>Embryophyta</taxon>
        <taxon>Tracheophyta</taxon>
        <taxon>Polypodiopsida</taxon>
        <taxon>Polypodiidae</taxon>
        <taxon>Polypodiales</taxon>
        <taxon>Pteridineae</taxon>
        <taxon>Pteridaceae</taxon>
        <taxon>Vittarioideae</taxon>
        <taxon>Adiantum</taxon>
    </lineage>
</organism>
<dbReference type="GO" id="GO:0102522">
    <property type="term" value="F:tRNA 4-demethylwyosine alpha-amino-alpha-carboxypropyltransferase activity"/>
    <property type="evidence" value="ECO:0007669"/>
    <property type="project" value="UniProtKB-EC"/>
</dbReference>
<dbReference type="PANTHER" id="PTHR23245:SF25">
    <property type="entry name" value="TRNA WYBUTOSINE-SYNTHESIZING PROTEIN 2 HOMOLOG"/>
    <property type="match status" value="1"/>
</dbReference>
<comment type="pathway">
    <text evidence="1">tRNA modification; wybutosine-tRNA(Phe) biosynthesis.</text>
</comment>
<proteinExistence type="predicted"/>
<dbReference type="CDD" id="cd02440">
    <property type="entry name" value="AdoMet_MTases"/>
    <property type="match status" value="1"/>
</dbReference>
<keyword evidence="3" id="KW-0808">Transferase</keyword>
<dbReference type="AlphaFoldDB" id="A0A9D4ZDK7"/>
<dbReference type="InterPro" id="IPR056743">
    <property type="entry name" value="TRM5-TYW2-like_MTfase"/>
</dbReference>
<dbReference type="Gene3D" id="3.30.1960.10">
    <property type="entry name" value="tRNA wybutosine-synthesizing-like"/>
    <property type="match status" value="1"/>
</dbReference>
<feature type="compositionally biased region" description="Basic and acidic residues" evidence="8">
    <location>
        <begin position="69"/>
        <end position="82"/>
    </location>
</feature>
<evidence type="ECO:0000256" key="3">
    <source>
        <dbReference type="ARBA" id="ARBA00022679"/>
    </source>
</evidence>
<dbReference type="InterPro" id="IPR036602">
    <property type="entry name" value="tRNA_yW-synthesising-like_sf"/>
</dbReference>
<accession>A0A9D4ZDK7</accession>
<dbReference type="FunFam" id="3.40.50.150:FF:000131">
    <property type="entry name" value="tRNA wybutosine-synthesizing protein 2/3/4"/>
    <property type="match status" value="1"/>
</dbReference>
<sequence>MDFGVRKLSALKSLSSPEPDKSRKGGVDEPIIPLITRINAHPSYFTTSSCSGRISISVFQDSLEKVTLKSDGDDVPEPHTETNSKPTKKKKKKGGNWSFVSHSYADAEDVVCTVLHACQRFKEEQEHPVDLMVFRFEPFILAVECIDVEAAQTLVSCAISSGFRESGITSARRRIIAAVRCTIRIETPIAKDGQLLVSEDYLRFLVQFANEKMLSNSQRIERFFCAFINQVEGLVHKEAPDSICEANKTQVAKSETQLRPRSIKKSKGCDTQARKFLDLERRQVGLLLRLDEVEASFFGPNSGHVGVSKSFCGMENVSSRECKDTSLEAVCQLKLSLKDQLTILNTAAQVHQRTVRPSNERGRFKCIQLNSLKASELLYRWGHSACPLPPSSSMPLSSLLIFGGYGGSIKQGRQNDLVLLTIEEGKVQSIDATNPPVARMGHTACLVGQDMVVIGGRKDPSKLLGDVCVLRIDKMQWTYPKVGGAYFPPRHRHAAEAFGGKIYVFGGLNNDSVLGDLFLLDTLQMKWEQLIFAELMPPPRYSHSIAIADKKLFLYGGFDGRKVYGDLWLLDLNFLHWRTVVLESIPRFSHSMTFAVGHLVILGGCPLTKHANAVSFLDVEKLEWVHGAVDFPSESFFVRHSATGIGDTIVIVGGGLSCYAFGIKFSPPFLVDLPVSPYFAGRHKVKEFATLNKDHYEENARGVYFLRVDKAHAKVCKDHLKLLGRLDSRRKSTASEDGMHILFPLVAANGCDLGAADPREMLELNKAQCSICAFDCHINLKMVKLEAGTPLKPLKDPHEMLLKALSPLLQKHKYPVSLLREIPKRWERLDDMAILPAESFTSECWSSFGPVVWQMVTNCFSVNRLARQARIKPNSTRDSNLVLLYGHDGWVRHRENGILYCFDATKCMFSSGNISEKLRMAKLDCKGETVVDLFAGIGYFVLPFLAKAKAKKVYACEWNPPALDALRYNLDANAVEDRAVVLEGDNQVTAPQGVADRVCLGLLPTSEHCWGVALKALRPDGGVLHIHGNVKDTEEQQWVDHVCSSVEVLSRNEGRSWNVHAAHVERVKWYAPHVRHLVVDVKCVSKGD</sequence>
<dbReference type="Pfam" id="PF24681">
    <property type="entry name" value="Kelch_KLHDC2_KLHL20_DRC7"/>
    <property type="match status" value="1"/>
</dbReference>
<evidence type="ECO:0000259" key="9">
    <source>
        <dbReference type="PROSITE" id="PS51684"/>
    </source>
</evidence>
<evidence type="ECO:0000256" key="4">
    <source>
        <dbReference type="ARBA" id="ARBA00022691"/>
    </source>
</evidence>
<dbReference type="InterPro" id="IPR015915">
    <property type="entry name" value="Kelch-typ_b-propeller"/>
</dbReference>
<evidence type="ECO:0000313" key="11">
    <source>
        <dbReference type="Proteomes" id="UP000886520"/>
    </source>
</evidence>
<dbReference type="EMBL" id="JABFUD020000016">
    <property type="protein sequence ID" value="KAI5068711.1"/>
    <property type="molecule type" value="Genomic_DNA"/>
</dbReference>
<evidence type="ECO:0000256" key="2">
    <source>
        <dbReference type="ARBA" id="ARBA00022603"/>
    </source>
</evidence>
<dbReference type="InterPro" id="IPR030382">
    <property type="entry name" value="MeTrfase_TRM5/TYW2"/>
</dbReference>
<dbReference type="SUPFAM" id="SSF53335">
    <property type="entry name" value="S-adenosyl-L-methionine-dependent methyltransferases"/>
    <property type="match status" value="1"/>
</dbReference>
<evidence type="ECO:0000256" key="7">
    <source>
        <dbReference type="ARBA" id="ARBA00049400"/>
    </source>
</evidence>
<reference evidence="10" key="1">
    <citation type="submission" date="2021-01" db="EMBL/GenBank/DDBJ databases">
        <title>Adiantum capillus-veneris genome.</title>
        <authorList>
            <person name="Fang Y."/>
            <person name="Liao Q."/>
        </authorList>
    </citation>
    <scope>NUCLEOTIDE SEQUENCE</scope>
    <source>
        <strain evidence="10">H3</strain>
        <tissue evidence="10">Leaf</tissue>
    </source>
</reference>
<gene>
    <name evidence="10" type="ORF">GOP47_0017056</name>
</gene>
<dbReference type="Pfam" id="PF25133">
    <property type="entry name" value="TYW2_N_2"/>
    <property type="match status" value="1"/>
</dbReference>
<dbReference type="Gene3D" id="2.120.10.80">
    <property type="entry name" value="Kelch-type beta propeller"/>
    <property type="match status" value="2"/>
</dbReference>
<evidence type="ECO:0000313" key="10">
    <source>
        <dbReference type="EMBL" id="KAI5068711.1"/>
    </source>
</evidence>
<comment type="catalytic activity">
    <reaction evidence="6">
        <text>4-demethyl-7-[(3S)-3-amino-3-carboxypropyl]wyosine(37) in tRNA(Phe) + S-adenosyl-L-methionine = 7-[(3S)-3-amino-3-carboxypropyl]wyosine(37) in tRNA(Phe) + S-adenosyl-L-homocysteine + H(+)</text>
        <dbReference type="Rhea" id="RHEA:36635"/>
        <dbReference type="Rhea" id="RHEA-COMP:10378"/>
        <dbReference type="Rhea" id="RHEA-COMP:10379"/>
        <dbReference type="ChEBI" id="CHEBI:15378"/>
        <dbReference type="ChEBI" id="CHEBI:57856"/>
        <dbReference type="ChEBI" id="CHEBI:59789"/>
        <dbReference type="ChEBI" id="CHEBI:73543"/>
        <dbReference type="ChEBI" id="CHEBI:73550"/>
        <dbReference type="EC" id="2.1.1.282"/>
    </reaction>
</comment>
<dbReference type="Proteomes" id="UP000886520">
    <property type="component" value="Chromosome 16"/>
</dbReference>
<dbReference type="InterPro" id="IPR029063">
    <property type="entry name" value="SAM-dependent_MTases_sf"/>
</dbReference>
<dbReference type="Gene3D" id="3.30.300.110">
    <property type="entry name" value="Met-10+ protein-like domains"/>
    <property type="match status" value="1"/>
</dbReference>
<feature type="region of interest" description="Disordered" evidence="8">
    <location>
        <begin position="1"/>
        <end position="29"/>
    </location>
</feature>
<protein>
    <recommendedName>
        <fullName evidence="9">SAM-dependent methyltransferase TRM5/TYW2-type domain-containing protein</fullName>
    </recommendedName>
</protein>
<dbReference type="Pfam" id="PF02475">
    <property type="entry name" value="TRM5-TYW2_MTfase"/>
    <property type="match status" value="1"/>
</dbReference>
<dbReference type="Gene3D" id="3.40.50.150">
    <property type="entry name" value="Vaccinia Virus protein VP39"/>
    <property type="match status" value="1"/>
</dbReference>
<dbReference type="GO" id="GO:0030488">
    <property type="term" value="P:tRNA methylation"/>
    <property type="evidence" value="ECO:0007669"/>
    <property type="project" value="TreeGrafter"/>
</dbReference>
<evidence type="ECO:0000256" key="8">
    <source>
        <dbReference type="SAM" id="MobiDB-lite"/>
    </source>
</evidence>
<name>A0A9D4ZDK7_ADICA</name>
<evidence type="ECO:0000256" key="6">
    <source>
        <dbReference type="ARBA" id="ARBA00049202"/>
    </source>
</evidence>
<evidence type="ECO:0000256" key="5">
    <source>
        <dbReference type="ARBA" id="ARBA00022694"/>
    </source>
</evidence>
<dbReference type="SUPFAM" id="SSF111278">
    <property type="entry name" value="SSo0622-like"/>
    <property type="match status" value="1"/>
</dbReference>
<comment type="caution">
    <text evidence="10">The sequence shown here is derived from an EMBL/GenBank/DDBJ whole genome shotgun (WGS) entry which is preliminary data.</text>
</comment>
<dbReference type="PROSITE" id="PS51684">
    <property type="entry name" value="SAM_MT_TRM5_TYW2"/>
    <property type="match status" value="1"/>
</dbReference>
<keyword evidence="5" id="KW-0819">tRNA processing</keyword>
<dbReference type="GO" id="GO:0031591">
    <property type="term" value="P:wybutosine biosynthetic process"/>
    <property type="evidence" value="ECO:0007669"/>
    <property type="project" value="TreeGrafter"/>
</dbReference>
<dbReference type="GO" id="GO:0005737">
    <property type="term" value="C:cytoplasm"/>
    <property type="evidence" value="ECO:0007669"/>
    <property type="project" value="TreeGrafter"/>
</dbReference>
<feature type="domain" description="SAM-dependent methyltransferase TRM5/TYW2-type" evidence="9">
    <location>
        <begin position="826"/>
        <end position="1085"/>
    </location>
</feature>
<keyword evidence="11" id="KW-1185">Reference proteome</keyword>
<dbReference type="Pfam" id="PF02676">
    <property type="entry name" value="TYW3"/>
    <property type="match status" value="1"/>
</dbReference>
<dbReference type="InterPro" id="IPR056744">
    <property type="entry name" value="TRM5/TYW2-like_N"/>
</dbReference>
<dbReference type="PANTHER" id="PTHR23245">
    <property type="entry name" value="TRNA METHYLTRANSFERASE"/>
    <property type="match status" value="1"/>
</dbReference>
<dbReference type="OrthoDB" id="263283at2759"/>
<feature type="region of interest" description="Disordered" evidence="8">
    <location>
        <begin position="69"/>
        <end position="95"/>
    </location>
</feature>
<comment type="catalytic activity">
    <reaction evidence="7">
        <text>4-demethylwyosine(37) in tRNA(Phe) + S-adenosyl-L-methionine = 4-demethyl-7-[(3S)-3-amino-3-carboxypropyl]wyosine(37) in tRNA(Phe) + S-methyl-5'-thioadenosine + H(+)</text>
        <dbReference type="Rhea" id="RHEA:36355"/>
        <dbReference type="Rhea" id="RHEA-COMP:10164"/>
        <dbReference type="Rhea" id="RHEA-COMP:10378"/>
        <dbReference type="ChEBI" id="CHEBI:15378"/>
        <dbReference type="ChEBI" id="CHEBI:17509"/>
        <dbReference type="ChEBI" id="CHEBI:59789"/>
        <dbReference type="ChEBI" id="CHEBI:64315"/>
        <dbReference type="ChEBI" id="CHEBI:73550"/>
        <dbReference type="EC" id="2.5.1.114"/>
    </reaction>
</comment>
<evidence type="ECO:0000256" key="1">
    <source>
        <dbReference type="ARBA" id="ARBA00004797"/>
    </source>
</evidence>
<dbReference type="GO" id="GO:0008175">
    <property type="term" value="F:tRNA methyltransferase activity"/>
    <property type="evidence" value="ECO:0007669"/>
    <property type="project" value="TreeGrafter"/>
</dbReference>
<feature type="compositionally biased region" description="Basic and acidic residues" evidence="8">
    <location>
        <begin position="18"/>
        <end position="27"/>
    </location>
</feature>
<dbReference type="InterPro" id="IPR003827">
    <property type="entry name" value="tRNA_yW-synthesising"/>
</dbReference>
<dbReference type="SUPFAM" id="SSF117281">
    <property type="entry name" value="Kelch motif"/>
    <property type="match status" value="1"/>
</dbReference>
<keyword evidence="4" id="KW-0949">S-adenosyl-L-methionine</keyword>
<keyword evidence="2" id="KW-0489">Methyltransferase</keyword>